<comment type="similarity">
    <text evidence="1">Belongs to the ANT/ATPSC lysine N-methyltransferase family.</text>
</comment>
<keyword evidence="3" id="KW-0808">Transferase</keyword>
<dbReference type="SUPFAM" id="SSF53335">
    <property type="entry name" value="S-adenosyl-L-methionine-dependent methyltransferases"/>
    <property type="match status" value="1"/>
</dbReference>
<dbReference type="InterPro" id="IPR029063">
    <property type="entry name" value="SAM-dependent_MTases_sf"/>
</dbReference>
<evidence type="ECO:0000256" key="2">
    <source>
        <dbReference type="ARBA" id="ARBA00022603"/>
    </source>
</evidence>
<dbReference type="EMBL" id="CAAE01015023">
    <property type="protein sequence ID" value="CAG10879.1"/>
    <property type="molecule type" value="Genomic_DNA"/>
</dbReference>
<evidence type="ECO:0000256" key="3">
    <source>
        <dbReference type="ARBA" id="ARBA00022679"/>
    </source>
</evidence>
<reference evidence="6" key="2">
    <citation type="submission" date="2004-02" db="EMBL/GenBank/DDBJ databases">
        <authorList>
            <consortium name="Genoscope"/>
            <consortium name="Whitehead Institute Centre for Genome Research"/>
        </authorList>
    </citation>
    <scope>NUCLEOTIDE SEQUENCE</scope>
</reference>
<organism evidence="6">
    <name type="scientific">Tetraodon nigroviridis</name>
    <name type="common">Spotted green pufferfish</name>
    <name type="synonym">Chelonodon nigroviridis</name>
    <dbReference type="NCBI Taxonomy" id="99883"/>
    <lineage>
        <taxon>Eukaryota</taxon>
        <taxon>Metazoa</taxon>
        <taxon>Chordata</taxon>
        <taxon>Craniata</taxon>
        <taxon>Vertebrata</taxon>
        <taxon>Euteleostomi</taxon>
        <taxon>Actinopterygii</taxon>
        <taxon>Neopterygii</taxon>
        <taxon>Teleostei</taxon>
        <taxon>Neoteleostei</taxon>
        <taxon>Acanthomorphata</taxon>
        <taxon>Eupercaria</taxon>
        <taxon>Tetraodontiformes</taxon>
        <taxon>Tetradontoidea</taxon>
        <taxon>Tetraodontidae</taxon>
        <taxon>Tetraodon</taxon>
    </lineage>
</organism>
<dbReference type="PANTHER" id="PTHR13610">
    <property type="entry name" value="METHYLTRANSFERASE DOMAIN-CONTAINING PROTEIN"/>
    <property type="match status" value="1"/>
</dbReference>
<gene>
    <name evidence="6" type="ORF">GSTENG00032642001</name>
</gene>
<dbReference type="Gene3D" id="3.40.50.150">
    <property type="entry name" value="Vaccinia Virus protein VP39"/>
    <property type="match status" value="1"/>
</dbReference>
<sequence>MEDSIDVILQEGDGVLSPHSPHPVVSACVGALFTGVYGVWSLFALPGFRTIPWKLKQQMWEQNGMVFAASSSGFKCTGFEINSILVAYARSKAHWKGLSSSQVTFVNKDFWKMEVLSEKLLKELPDDARVISCRFPIPDWPVHSSVGSGLDQTFAYDIGSVRSVLRKVPEAVV</sequence>
<evidence type="ECO:0000256" key="1">
    <source>
        <dbReference type="ARBA" id="ARBA00010633"/>
    </source>
</evidence>
<dbReference type="AlphaFoldDB" id="Q4RL53"/>
<keyword evidence="2" id="KW-0489">Methyltransferase</keyword>
<dbReference type="GO" id="GO:0005739">
    <property type="term" value="C:mitochondrion"/>
    <property type="evidence" value="ECO:0007669"/>
    <property type="project" value="TreeGrafter"/>
</dbReference>
<dbReference type="GO" id="GO:0016279">
    <property type="term" value="F:protein-lysine N-methyltransferase activity"/>
    <property type="evidence" value="ECO:0007669"/>
    <property type="project" value="InterPro"/>
</dbReference>
<protein>
    <submittedName>
        <fullName evidence="6">(spotted green pufferfish) hypothetical protein</fullName>
    </submittedName>
</protein>
<dbReference type="GO" id="GO:1905706">
    <property type="term" value="P:regulation of mitochondrial ATP synthesis coupled proton transport"/>
    <property type="evidence" value="ECO:0007669"/>
    <property type="project" value="TreeGrafter"/>
</dbReference>
<dbReference type="InterPro" id="IPR026170">
    <property type="entry name" value="FAM173A/B"/>
</dbReference>
<name>Q4RL53_TETNG</name>
<keyword evidence="5" id="KW-0812">Transmembrane</keyword>
<evidence type="ECO:0000256" key="4">
    <source>
        <dbReference type="ARBA" id="ARBA00022691"/>
    </source>
</evidence>
<evidence type="ECO:0000313" key="6">
    <source>
        <dbReference type="EMBL" id="CAG10879.1"/>
    </source>
</evidence>
<keyword evidence="5" id="KW-1133">Transmembrane helix</keyword>
<reference evidence="6" key="1">
    <citation type="journal article" date="2004" name="Nature">
        <title>Genome duplication in the teleost fish Tetraodon nigroviridis reveals the early vertebrate proto-karyotype.</title>
        <authorList>
            <person name="Jaillon O."/>
            <person name="Aury J.-M."/>
            <person name="Brunet F."/>
            <person name="Petit J.-L."/>
            <person name="Stange-Thomann N."/>
            <person name="Mauceli E."/>
            <person name="Bouneau L."/>
            <person name="Fischer C."/>
            <person name="Ozouf-Costaz C."/>
            <person name="Bernot A."/>
            <person name="Nicaud S."/>
            <person name="Jaffe D."/>
            <person name="Fisher S."/>
            <person name="Lutfalla G."/>
            <person name="Dossat C."/>
            <person name="Segurens B."/>
            <person name="Dasilva C."/>
            <person name="Salanoubat M."/>
            <person name="Levy M."/>
            <person name="Boudet N."/>
            <person name="Castellano S."/>
            <person name="Anthouard V."/>
            <person name="Jubin C."/>
            <person name="Castelli V."/>
            <person name="Katinka M."/>
            <person name="Vacherie B."/>
            <person name="Biemont C."/>
            <person name="Skalli Z."/>
            <person name="Cattolico L."/>
            <person name="Poulain J."/>
            <person name="De Berardinis V."/>
            <person name="Cruaud C."/>
            <person name="Duprat S."/>
            <person name="Brottier P."/>
            <person name="Coutanceau J.-P."/>
            <person name="Gouzy J."/>
            <person name="Parra G."/>
            <person name="Lardier G."/>
            <person name="Chapple C."/>
            <person name="McKernan K.J."/>
            <person name="McEwan P."/>
            <person name="Bosak S."/>
            <person name="Kellis M."/>
            <person name="Volff J.-N."/>
            <person name="Guigo R."/>
            <person name="Zody M.C."/>
            <person name="Mesirov J."/>
            <person name="Lindblad-Toh K."/>
            <person name="Birren B."/>
            <person name="Nusbaum C."/>
            <person name="Kahn D."/>
            <person name="Robinson-Rechavi M."/>
            <person name="Laudet V."/>
            <person name="Schachter V."/>
            <person name="Quetier F."/>
            <person name="Saurin W."/>
            <person name="Scarpelli C."/>
            <person name="Wincker P."/>
            <person name="Lander E.S."/>
            <person name="Weissenbach J."/>
            <person name="Roest Crollius H."/>
        </authorList>
    </citation>
    <scope>NUCLEOTIDE SEQUENCE [LARGE SCALE GENOMIC DNA]</scope>
</reference>
<keyword evidence="4" id="KW-0949">S-adenosyl-L-methionine</keyword>
<dbReference type="OrthoDB" id="66144at2759"/>
<accession>Q4RL53</accession>
<dbReference type="KEGG" id="tng:GSTEN00032642G001"/>
<proteinExistence type="inferred from homology"/>
<evidence type="ECO:0000256" key="5">
    <source>
        <dbReference type="SAM" id="Phobius"/>
    </source>
</evidence>
<comment type="caution">
    <text evidence="6">The sequence shown here is derived from an EMBL/GenBank/DDBJ whole genome shotgun (WGS) entry which is preliminary data.</text>
</comment>
<dbReference type="PANTHER" id="PTHR13610:SF18">
    <property type="entry name" value="SI:DKEY-190G11.3"/>
    <property type="match status" value="1"/>
</dbReference>
<dbReference type="GO" id="GO:0032259">
    <property type="term" value="P:methylation"/>
    <property type="evidence" value="ECO:0007669"/>
    <property type="project" value="UniProtKB-KW"/>
</dbReference>
<keyword evidence="5" id="KW-0472">Membrane</keyword>
<feature type="transmembrane region" description="Helical" evidence="5">
    <location>
        <begin position="24"/>
        <end position="48"/>
    </location>
</feature>